<dbReference type="InterPro" id="IPR000276">
    <property type="entry name" value="GPCR_Rhodpsn"/>
</dbReference>
<gene>
    <name evidence="16" type="primary">FFAR1</name>
</gene>
<feature type="transmembrane region" description="Helical" evidence="14">
    <location>
        <begin position="6"/>
        <end position="30"/>
    </location>
</feature>
<dbReference type="Proteomes" id="UP000694404">
    <property type="component" value="Unplaced"/>
</dbReference>
<evidence type="ECO:0000256" key="7">
    <source>
        <dbReference type="ARBA" id="ARBA00023136"/>
    </source>
</evidence>
<dbReference type="Pfam" id="PF00001">
    <property type="entry name" value="7tm_1"/>
    <property type="match status" value="1"/>
</dbReference>
<sequence length="330" mass="36587">MDPVDTLALAIYSVTILLGLPANILALYIFYHRARARLTPNLIYMINLCLSDLAFILILPLKILEVVPPGWSPTSFLCPLYSLAHFGTVYASTCFLTAVSAGRYLGAAFPIRYQLYKKPLYSCLVCVAIWTLVAFHGILLLILETSLGANATLFMGNGSACYQEFSPEQLALLAPVRLELSVALFFLPLAIMVFCYASCIHVLIKSRLHEQKKRREVRLAVATLSVFVLCFGPYNLSHVVGYARSEDVWWRRVALLPSACNAFLDPLIFYFLSSAKDQGLAWVWRSMGQRLGKGTRKRTLVTTAQGKCLLLESSGDWTTGLLGSISNSGR</sequence>
<accession>A0A8C0QSL1</accession>
<organism evidence="16 17">
    <name type="scientific">Chelonoidis abingdonii</name>
    <name type="common">Abingdon island giant tortoise</name>
    <name type="synonym">Testudo abingdonii</name>
    <dbReference type="NCBI Taxonomy" id="106734"/>
    <lineage>
        <taxon>Eukaryota</taxon>
        <taxon>Metazoa</taxon>
        <taxon>Chordata</taxon>
        <taxon>Craniata</taxon>
        <taxon>Vertebrata</taxon>
        <taxon>Euteleostomi</taxon>
        <taxon>Archelosauria</taxon>
        <taxon>Testudinata</taxon>
        <taxon>Testudines</taxon>
        <taxon>Cryptodira</taxon>
        <taxon>Durocryptodira</taxon>
        <taxon>Testudinoidea</taxon>
        <taxon>Testudinidae</taxon>
        <taxon>Chelonoidis</taxon>
    </lineage>
</organism>
<protein>
    <recommendedName>
        <fullName evidence="2">Free fatty acid receptor 1</fullName>
    </recommendedName>
    <alternativeName>
        <fullName evidence="12">G-protein coupled receptor 40</fullName>
    </alternativeName>
</protein>
<dbReference type="CDD" id="cd14983">
    <property type="entry name" value="7tmA_FFAR"/>
    <property type="match status" value="1"/>
</dbReference>
<evidence type="ECO:0000256" key="1">
    <source>
        <dbReference type="ARBA" id="ARBA00004651"/>
    </source>
</evidence>
<dbReference type="InterPro" id="IPR013312">
    <property type="entry name" value="GPR40-rel_orph"/>
</dbReference>
<keyword evidence="11" id="KW-0807">Transducer</keyword>
<dbReference type="GO" id="GO:0051928">
    <property type="term" value="P:positive regulation of calcium ion transport"/>
    <property type="evidence" value="ECO:0007669"/>
    <property type="project" value="Ensembl"/>
</dbReference>
<evidence type="ECO:0000256" key="9">
    <source>
        <dbReference type="ARBA" id="ARBA00023170"/>
    </source>
</evidence>
<dbReference type="PANTHER" id="PTHR45822:SF4">
    <property type="entry name" value="FREE FATTY ACID RECEPTOR 1"/>
    <property type="match status" value="1"/>
</dbReference>
<keyword evidence="17" id="KW-1185">Reference proteome</keyword>
<name>A0A8C0QSL1_CHEAB</name>
<evidence type="ECO:0000256" key="12">
    <source>
        <dbReference type="ARBA" id="ARBA00033166"/>
    </source>
</evidence>
<keyword evidence="6" id="KW-0297">G-protein coupled receptor</keyword>
<dbReference type="PRINTS" id="PR01905">
    <property type="entry name" value="FATTYACIDR"/>
</dbReference>
<dbReference type="GO" id="GO:0045125">
    <property type="term" value="F:bioactive lipid receptor activity"/>
    <property type="evidence" value="ECO:0007669"/>
    <property type="project" value="Ensembl"/>
</dbReference>
<dbReference type="Ensembl" id="ENSCABT00000034601.1">
    <property type="protein sequence ID" value="ENSCABP00000031570.1"/>
    <property type="gene ID" value="ENSCABG00000023041.1"/>
</dbReference>
<evidence type="ECO:0000313" key="16">
    <source>
        <dbReference type="Ensembl" id="ENSCABP00000031570.1"/>
    </source>
</evidence>
<proteinExistence type="predicted"/>
<evidence type="ECO:0000256" key="8">
    <source>
        <dbReference type="ARBA" id="ARBA00023157"/>
    </source>
</evidence>
<dbReference type="Gene3D" id="1.20.1070.10">
    <property type="entry name" value="Rhodopsin 7-helix transmembrane proteins"/>
    <property type="match status" value="1"/>
</dbReference>
<dbReference type="GO" id="GO:0032024">
    <property type="term" value="P:positive regulation of insulin secretion"/>
    <property type="evidence" value="ECO:0007669"/>
    <property type="project" value="TreeGrafter"/>
</dbReference>
<dbReference type="GeneTree" id="ENSGT00990000203527"/>
<dbReference type="SUPFAM" id="SSF81321">
    <property type="entry name" value="Family A G protein-coupled receptor-like"/>
    <property type="match status" value="1"/>
</dbReference>
<feature type="transmembrane region" description="Helical" evidence="14">
    <location>
        <begin position="182"/>
        <end position="204"/>
    </location>
</feature>
<evidence type="ECO:0000256" key="2">
    <source>
        <dbReference type="ARBA" id="ARBA00021527"/>
    </source>
</evidence>
<dbReference type="PROSITE" id="PS50262">
    <property type="entry name" value="G_PROTEIN_RECEP_F1_2"/>
    <property type="match status" value="1"/>
</dbReference>
<evidence type="ECO:0000256" key="3">
    <source>
        <dbReference type="ARBA" id="ARBA00022475"/>
    </source>
</evidence>
<keyword evidence="5 14" id="KW-1133">Transmembrane helix</keyword>
<dbReference type="OMA" id="EWRSEAM"/>
<feature type="transmembrane region" description="Helical" evidence="14">
    <location>
        <begin position="254"/>
        <end position="272"/>
    </location>
</feature>
<dbReference type="PRINTS" id="PR01904">
    <property type="entry name" value="GPR40FAMILY"/>
</dbReference>
<dbReference type="AlphaFoldDB" id="A0A8C0QSL1"/>
<reference evidence="16" key="1">
    <citation type="submission" date="2025-08" db="UniProtKB">
        <authorList>
            <consortium name="Ensembl"/>
        </authorList>
    </citation>
    <scope>IDENTIFICATION</scope>
</reference>
<evidence type="ECO:0000256" key="11">
    <source>
        <dbReference type="ARBA" id="ARBA00023224"/>
    </source>
</evidence>
<evidence type="ECO:0000256" key="6">
    <source>
        <dbReference type="ARBA" id="ARBA00023040"/>
    </source>
</evidence>
<keyword evidence="10" id="KW-0325">Glycoprotein</keyword>
<dbReference type="InterPro" id="IPR017452">
    <property type="entry name" value="GPCR_Rhodpsn_7TM"/>
</dbReference>
<evidence type="ECO:0000256" key="10">
    <source>
        <dbReference type="ARBA" id="ARBA00023180"/>
    </source>
</evidence>
<keyword evidence="4 14" id="KW-0812">Transmembrane</keyword>
<dbReference type="GO" id="GO:0005886">
    <property type="term" value="C:plasma membrane"/>
    <property type="evidence" value="ECO:0007669"/>
    <property type="project" value="UniProtKB-SubCell"/>
</dbReference>
<dbReference type="InterPro" id="IPR013313">
    <property type="entry name" value="GPR40_recept_FA"/>
</dbReference>
<dbReference type="GO" id="GO:0032691">
    <property type="term" value="P:negative regulation of interleukin-1 beta production"/>
    <property type="evidence" value="ECO:0007669"/>
    <property type="project" value="Ensembl"/>
</dbReference>
<evidence type="ECO:0000256" key="5">
    <source>
        <dbReference type="ARBA" id="ARBA00022989"/>
    </source>
</evidence>
<evidence type="ECO:0000256" key="14">
    <source>
        <dbReference type="SAM" id="Phobius"/>
    </source>
</evidence>
<keyword evidence="8" id="KW-1015">Disulfide bond</keyword>
<evidence type="ECO:0000259" key="15">
    <source>
        <dbReference type="PROSITE" id="PS50262"/>
    </source>
</evidence>
<evidence type="ECO:0000256" key="4">
    <source>
        <dbReference type="ARBA" id="ARBA00022692"/>
    </source>
</evidence>
<feature type="transmembrane region" description="Helical" evidence="14">
    <location>
        <begin position="216"/>
        <end position="234"/>
    </location>
</feature>
<comment type="subcellular location">
    <subcellularLocation>
        <location evidence="1">Cell membrane</location>
        <topology evidence="1">Multi-pass membrane protein</topology>
    </subcellularLocation>
</comment>
<dbReference type="GO" id="GO:0007204">
    <property type="term" value="P:positive regulation of cytosolic calcium ion concentration"/>
    <property type="evidence" value="ECO:0007669"/>
    <property type="project" value="Ensembl"/>
</dbReference>
<evidence type="ECO:0000313" key="17">
    <source>
        <dbReference type="Proteomes" id="UP000694404"/>
    </source>
</evidence>
<dbReference type="PRINTS" id="PR00237">
    <property type="entry name" value="GPCRRHODOPSN"/>
</dbReference>
<keyword evidence="9" id="KW-0675">Receptor</keyword>
<feature type="transmembrane region" description="Helical" evidence="14">
    <location>
        <begin position="42"/>
        <end position="60"/>
    </location>
</feature>
<reference evidence="16" key="2">
    <citation type="submission" date="2025-09" db="UniProtKB">
        <authorList>
            <consortium name="Ensembl"/>
        </authorList>
    </citation>
    <scope>IDENTIFICATION</scope>
</reference>
<dbReference type="PANTHER" id="PTHR45822">
    <property type="entry name" value="FREE FATTY ACID RECEPTOR 2-RELATED"/>
    <property type="match status" value="1"/>
</dbReference>
<keyword evidence="3" id="KW-1003">Cell membrane</keyword>
<feature type="transmembrane region" description="Helical" evidence="14">
    <location>
        <begin position="120"/>
        <end position="143"/>
    </location>
</feature>
<keyword evidence="7 14" id="KW-0472">Membrane</keyword>
<dbReference type="GO" id="GO:0070542">
    <property type="term" value="P:response to fatty acid"/>
    <property type="evidence" value="ECO:0007669"/>
    <property type="project" value="Ensembl"/>
</dbReference>
<evidence type="ECO:0000256" key="13">
    <source>
        <dbReference type="ARBA" id="ARBA00045206"/>
    </source>
</evidence>
<comment type="function">
    <text evidence="13">G-protein coupled receptor for medium and long chain saturated and unsaturated fatty acids that plays an important role in glucose homeostasis. Fatty acid binding increases glucose-stimulated insulin secretion, and may also enhance the secretion of glucagon-like peptide 1 (GLP-1). May also play a role in bone homeostasis; receptor signaling activates pathways that inhibit osteoclast differentiation. Ligand binding leads to a conformation change that triggers signaling via G-proteins that activate phospholipase C, leading to an increase of the intracellular calcium concentration. Seems to act through a G(q) and G(i)-mediated pathway. Mediates the anti-inflammatory effects of omega-3 polyunsaturated fatty acids (PUFAs) via inhibition of NLRP3 inflammasome activation.</text>
</comment>
<feature type="domain" description="G-protein coupled receptors family 1 profile" evidence="15">
    <location>
        <begin position="22"/>
        <end position="269"/>
    </location>
</feature>
<feature type="transmembrane region" description="Helical" evidence="14">
    <location>
        <begin position="80"/>
        <end position="99"/>
    </location>
</feature>